<organism evidence="1 2">
    <name type="scientific">Gordonia rubripertincta</name>
    <name type="common">Rhodococcus corallinus</name>
    <dbReference type="NCBI Taxonomy" id="36822"/>
    <lineage>
        <taxon>Bacteria</taxon>
        <taxon>Bacillati</taxon>
        <taxon>Actinomycetota</taxon>
        <taxon>Actinomycetes</taxon>
        <taxon>Mycobacteriales</taxon>
        <taxon>Gordoniaceae</taxon>
        <taxon>Gordonia</taxon>
    </lineage>
</organism>
<evidence type="ECO:0000313" key="2">
    <source>
        <dbReference type="Proteomes" id="UP001195196"/>
    </source>
</evidence>
<protein>
    <submittedName>
        <fullName evidence="1">Uncharacterized protein</fullName>
    </submittedName>
</protein>
<evidence type="ECO:0000313" key="1">
    <source>
        <dbReference type="EMBL" id="MBM7279583.1"/>
    </source>
</evidence>
<sequence>MKNPLDVVAITSGGGPVAFRESNTQSDYVFLDQFVETIERIVGSAKHEEFQQPPDAACGYLSAGRPAAS</sequence>
<dbReference type="EMBL" id="JAFFGU010000009">
    <property type="protein sequence ID" value="MBM7279583.1"/>
    <property type="molecule type" value="Genomic_DNA"/>
</dbReference>
<dbReference type="RefSeq" id="WP_204718547.1">
    <property type="nucleotide sequence ID" value="NZ_JAFFGU010000009.1"/>
</dbReference>
<proteinExistence type="predicted"/>
<gene>
    <name evidence="1" type="ORF">JTZ10_17695</name>
</gene>
<comment type="caution">
    <text evidence="1">The sequence shown here is derived from an EMBL/GenBank/DDBJ whole genome shotgun (WGS) entry which is preliminary data.</text>
</comment>
<name>A0AAW4G8T8_GORRU</name>
<accession>A0AAW4G8T8</accession>
<reference evidence="1" key="1">
    <citation type="submission" date="2021-02" db="EMBL/GenBank/DDBJ databases">
        <title>Taxonomy, biology and ecology of Rhodococcus bacteria occurring in California pistachio and other woody hosts as revealed by genome sequence analyses.</title>
        <authorList>
            <person name="Riely B."/>
            <person name="Gai Y."/>
        </authorList>
    </citation>
    <scope>NUCLEOTIDE SEQUENCE</scope>
    <source>
        <strain evidence="1">BP-295</strain>
    </source>
</reference>
<dbReference type="AlphaFoldDB" id="A0AAW4G8T8"/>
<dbReference type="Proteomes" id="UP001195196">
    <property type="component" value="Unassembled WGS sequence"/>
</dbReference>